<name>A0A8S5SLC2_9CAUD</name>
<protein>
    <submittedName>
        <fullName evidence="1">Uncharacterized protein</fullName>
    </submittedName>
</protein>
<accession>A0A8S5SLC2</accession>
<evidence type="ECO:0000313" key="1">
    <source>
        <dbReference type="EMBL" id="DAF51809.1"/>
    </source>
</evidence>
<proteinExistence type="predicted"/>
<sequence>MNAEEELSVLKEKIEKMKETYKGAQDYEYENYKKYNEEGNTIAANRALGKSYAFEAIYTYIKNM</sequence>
<dbReference type="EMBL" id="BK032622">
    <property type="protein sequence ID" value="DAF51809.1"/>
    <property type="molecule type" value="Genomic_DNA"/>
</dbReference>
<organism evidence="1">
    <name type="scientific">Podoviridae sp. ctHMt20</name>
    <dbReference type="NCBI Taxonomy" id="2827728"/>
    <lineage>
        <taxon>Viruses</taxon>
        <taxon>Duplodnaviria</taxon>
        <taxon>Heunggongvirae</taxon>
        <taxon>Uroviricota</taxon>
        <taxon>Caudoviricetes</taxon>
    </lineage>
</organism>
<reference evidence="1" key="1">
    <citation type="journal article" date="2021" name="Proc. Natl. Acad. Sci. U.S.A.">
        <title>A Catalog of Tens of Thousands of Viruses from Human Metagenomes Reveals Hidden Associations with Chronic Diseases.</title>
        <authorList>
            <person name="Tisza M.J."/>
            <person name="Buck C.B."/>
        </authorList>
    </citation>
    <scope>NUCLEOTIDE SEQUENCE</scope>
    <source>
        <strain evidence="1">CtHMt20</strain>
    </source>
</reference>